<comment type="caution">
    <text evidence="1">The sequence shown here is derived from an EMBL/GenBank/DDBJ whole genome shotgun (WGS) entry which is preliminary data.</text>
</comment>
<dbReference type="RefSeq" id="WP_068039219.1">
    <property type="nucleotide sequence ID" value="NZ_JAAXOO010000007.1"/>
</dbReference>
<dbReference type="Proteomes" id="UP000565715">
    <property type="component" value="Unassembled WGS sequence"/>
</dbReference>
<name>A0A846XL92_9NOCA</name>
<sequence length="79" mass="8083">MPLVTVDLPAGSVLADALHELGLTEDEVDRAFGLVALDPGAGRFALRIGAAAADRLADSAVRVFADPPIESSTGDEPPD</sequence>
<reference evidence="1 2" key="1">
    <citation type="submission" date="2020-04" db="EMBL/GenBank/DDBJ databases">
        <title>MicrobeNet Type strains.</title>
        <authorList>
            <person name="Nicholson A.C."/>
        </authorList>
    </citation>
    <scope>NUCLEOTIDE SEQUENCE [LARGE SCALE GENOMIC DNA]</scope>
    <source>
        <strain evidence="1 2">DSM 45078</strain>
    </source>
</reference>
<evidence type="ECO:0000313" key="1">
    <source>
        <dbReference type="EMBL" id="NKY36762.1"/>
    </source>
</evidence>
<organism evidence="1 2">
    <name type="scientific">Nocardia speluncae</name>
    <dbReference type="NCBI Taxonomy" id="419477"/>
    <lineage>
        <taxon>Bacteria</taxon>
        <taxon>Bacillati</taxon>
        <taxon>Actinomycetota</taxon>
        <taxon>Actinomycetes</taxon>
        <taxon>Mycobacteriales</taxon>
        <taxon>Nocardiaceae</taxon>
        <taxon>Nocardia</taxon>
    </lineage>
</organism>
<protein>
    <submittedName>
        <fullName evidence="1">Uncharacterized protein</fullName>
    </submittedName>
</protein>
<evidence type="ECO:0000313" key="2">
    <source>
        <dbReference type="Proteomes" id="UP000565715"/>
    </source>
</evidence>
<proteinExistence type="predicted"/>
<dbReference type="EMBL" id="JAAXOO010000007">
    <property type="protein sequence ID" value="NKY36762.1"/>
    <property type="molecule type" value="Genomic_DNA"/>
</dbReference>
<dbReference type="AlphaFoldDB" id="A0A846XL92"/>
<gene>
    <name evidence="1" type="ORF">HGA13_27360</name>
</gene>
<accession>A0A846XL92</accession>
<keyword evidence="2" id="KW-1185">Reference proteome</keyword>